<keyword evidence="6" id="KW-0540">Nuclease</keyword>
<dbReference type="Pfam" id="PF03175">
    <property type="entry name" value="DNA_pol_B_2"/>
    <property type="match status" value="2"/>
</dbReference>
<dbReference type="GO" id="GO:0039693">
    <property type="term" value="P:viral DNA genome replication"/>
    <property type="evidence" value="ECO:0007669"/>
    <property type="project" value="UniProtKB-KW"/>
</dbReference>
<evidence type="ECO:0000256" key="10">
    <source>
        <dbReference type="ARBA" id="ARBA00023125"/>
    </source>
</evidence>
<keyword evidence="4" id="KW-0548">Nucleotidyltransferase</keyword>
<dbReference type="InterPro" id="IPR043502">
    <property type="entry name" value="DNA/RNA_pol_sf"/>
</dbReference>
<dbReference type="PANTHER" id="PTHR33568">
    <property type="entry name" value="DNA POLYMERASE"/>
    <property type="match status" value="1"/>
</dbReference>
<evidence type="ECO:0000313" key="13">
    <source>
        <dbReference type="EMBL" id="DAD68253.1"/>
    </source>
</evidence>
<organism evidence="13">
    <name type="scientific">Podoviridae sp. ctMxM32</name>
    <dbReference type="NCBI Taxonomy" id="2823557"/>
    <lineage>
        <taxon>Viruses</taxon>
        <taxon>Duplodnaviria</taxon>
        <taxon>Heunggongvirae</taxon>
        <taxon>Uroviricota</taxon>
        <taxon>Caudoviricetes</taxon>
    </lineage>
</organism>
<dbReference type="Gene3D" id="3.30.420.10">
    <property type="entry name" value="Ribonuclease H-like superfamily/Ribonuclease H"/>
    <property type="match status" value="1"/>
</dbReference>
<evidence type="ECO:0000256" key="8">
    <source>
        <dbReference type="ARBA" id="ARBA00022932"/>
    </source>
</evidence>
<dbReference type="InterPro" id="IPR012337">
    <property type="entry name" value="RNaseH-like_sf"/>
</dbReference>
<dbReference type="InterPro" id="IPR006172">
    <property type="entry name" value="DNA-dir_DNA_pol_B"/>
</dbReference>
<dbReference type="SUPFAM" id="SSF56672">
    <property type="entry name" value="DNA/RNA polymerases"/>
    <property type="match status" value="1"/>
</dbReference>
<sequence length="553" mass="63261">MRKRTETRLNSADFESVDDVDPVSGLAVGSRVWAWGVQNIHNLEQYDTGTDIESFIQFILRSPSITYFHNLAFDGVFILDYLLKAGYEVTEDRSVPHRIETTIDGFGKFYRIIVHAGKTRVEFRDSLKKLPMSVKAIAKTFDLPIQKGEIDYKKPRPIGYSPTPEEWAYLRTDVEIMSRALVIASNMGMAGLTVASDTLKNFKASKMGERGFRELFPIIPNEWDDEIRRAYRGGYTYVNPTYAKRLVGPGHVYDVNSLYPSMMRMRPLPYGMPQRQDHIPESGLFIVYASVSFKLKQGMLPCIQLKNNMRFVGTEYLHEADNVNLGMTSVDLALYCEHYDFEIHDVYYVYVFESATGIFDDYTNKWKKVKEESTGGVRAIAKLYLNSLYGKFGTRRTVTGKRPVLKDDHVAFTKAEYEERDPVYTAMACFITAWARDFTIRACQKNYDMFCYADTDSMHLLGDAMGITEHPSDFGSWKREADFQVAVYNRAKQYGERIDGVDEIHVAGLPKNIASHVTVEDLLSEQVWHGKLVPYKVPGGVTLKETHFTYKVD</sequence>
<evidence type="ECO:0000256" key="1">
    <source>
        <dbReference type="ARBA" id="ARBA00005755"/>
    </source>
</evidence>
<dbReference type="GO" id="GO:0003887">
    <property type="term" value="F:DNA-directed DNA polymerase activity"/>
    <property type="evidence" value="ECO:0007669"/>
    <property type="project" value="UniProtKB-KW"/>
</dbReference>
<accession>A0A8S5LDZ5</accession>
<dbReference type="GO" id="GO:0000166">
    <property type="term" value="F:nucleotide binding"/>
    <property type="evidence" value="ECO:0007669"/>
    <property type="project" value="InterPro"/>
</dbReference>
<dbReference type="Gene3D" id="3.90.1600.10">
    <property type="entry name" value="Palm domain of DNA polymerase"/>
    <property type="match status" value="1"/>
</dbReference>
<evidence type="ECO:0000259" key="12">
    <source>
        <dbReference type="Pfam" id="PF03175"/>
    </source>
</evidence>
<dbReference type="Gene3D" id="4.10.80.20">
    <property type="entry name" value="DNA polymerase, domain 5"/>
    <property type="match status" value="1"/>
</dbReference>
<keyword evidence="5" id="KW-0235">DNA replication</keyword>
<comment type="catalytic activity">
    <reaction evidence="11">
        <text>DNA(n) + a 2'-deoxyribonucleoside 5'-triphosphate = DNA(n+1) + diphosphate</text>
        <dbReference type="Rhea" id="RHEA:22508"/>
        <dbReference type="Rhea" id="RHEA-COMP:17339"/>
        <dbReference type="Rhea" id="RHEA-COMP:17340"/>
        <dbReference type="ChEBI" id="CHEBI:33019"/>
        <dbReference type="ChEBI" id="CHEBI:61560"/>
        <dbReference type="ChEBI" id="CHEBI:173112"/>
        <dbReference type="EC" id="2.7.7.7"/>
    </reaction>
</comment>
<dbReference type="InterPro" id="IPR004868">
    <property type="entry name" value="DNA-dir_DNA_pol_B_mt/vir"/>
</dbReference>
<keyword evidence="10" id="KW-0238">DNA-binding</keyword>
<dbReference type="PANTHER" id="PTHR33568:SF3">
    <property type="entry name" value="DNA-DIRECTED DNA POLYMERASE"/>
    <property type="match status" value="1"/>
</dbReference>
<evidence type="ECO:0000256" key="5">
    <source>
        <dbReference type="ARBA" id="ARBA00022705"/>
    </source>
</evidence>
<keyword evidence="7" id="KW-0378">Hydrolase</keyword>
<name>A0A8S5LDZ5_9CAUD</name>
<keyword evidence="8" id="KW-0239">DNA-directed DNA polymerase</keyword>
<feature type="domain" description="DNA-directed DNA polymerase family B mitochondria/virus" evidence="12">
    <location>
        <begin position="65"/>
        <end position="154"/>
    </location>
</feature>
<protein>
    <recommendedName>
        <fullName evidence="2">DNA-directed DNA polymerase</fullName>
        <ecNumber evidence="2">2.7.7.7</ecNumber>
    </recommendedName>
</protein>
<dbReference type="Gene3D" id="1.10.287.690">
    <property type="entry name" value="Helix hairpin bin"/>
    <property type="match status" value="1"/>
</dbReference>
<dbReference type="GO" id="GO:0016787">
    <property type="term" value="F:hydrolase activity"/>
    <property type="evidence" value="ECO:0007669"/>
    <property type="project" value="UniProtKB-KW"/>
</dbReference>
<dbReference type="SUPFAM" id="SSF53098">
    <property type="entry name" value="Ribonuclease H-like"/>
    <property type="match status" value="1"/>
</dbReference>
<dbReference type="EC" id="2.7.7.7" evidence="2"/>
<evidence type="ECO:0000256" key="11">
    <source>
        <dbReference type="ARBA" id="ARBA00049244"/>
    </source>
</evidence>
<evidence type="ECO:0000256" key="6">
    <source>
        <dbReference type="ARBA" id="ARBA00022722"/>
    </source>
</evidence>
<evidence type="ECO:0000256" key="7">
    <source>
        <dbReference type="ARBA" id="ARBA00022801"/>
    </source>
</evidence>
<dbReference type="GO" id="GO:0003677">
    <property type="term" value="F:DNA binding"/>
    <property type="evidence" value="ECO:0007669"/>
    <property type="project" value="UniProtKB-KW"/>
</dbReference>
<proteinExistence type="inferred from homology"/>
<dbReference type="Gene3D" id="3.30.1770.10">
    <property type="entry name" value="TPR 1 domain of DNA polymerase"/>
    <property type="match status" value="1"/>
</dbReference>
<keyword evidence="9" id="KW-1194">Viral DNA replication</keyword>
<feature type="domain" description="DNA-directed DNA polymerase family B mitochondria/virus" evidence="12">
    <location>
        <begin position="159"/>
        <end position="460"/>
    </location>
</feature>
<dbReference type="EMBL" id="BK014698">
    <property type="protein sequence ID" value="DAD68253.1"/>
    <property type="molecule type" value="Genomic_DNA"/>
</dbReference>
<dbReference type="InterPro" id="IPR023211">
    <property type="entry name" value="DNA_pol_palm_dom_sf"/>
</dbReference>
<reference evidence="13" key="1">
    <citation type="journal article" date="2021" name="Proc. Natl. Acad. Sci. U.S.A.">
        <title>A Catalog of Tens of Thousands of Viruses from Human Metagenomes Reveals Hidden Associations with Chronic Diseases.</title>
        <authorList>
            <person name="Tisza M.J."/>
            <person name="Buck C.B."/>
        </authorList>
    </citation>
    <scope>NUCLEOTIDE SEQUENCE</scope>
    <source>
        <strain evidence="13">CtMxM32</strain>
    </source>
</reference>
<dbReference type="GO" id="GO:0004518">
    <property type="term" value="F:nuclease activity"/>
    <property type="evidence" value="ECO:0007669"/>
    <property type="project" value="UniProtKB-KW"/>
</dbReference>
<dbReference type="Gene3D" id="4.10.80.30">
    <property type="entry name" value="DNA polymerase, domain 6"/>
    <property type="match status" value="1"/>
</dbReference>
<dbReference type="PRINTS" id="PR00106">
    <property type="entry name" value="DNAPOLB"/>
</dbReference>
<evidence type="ECO:0000256" key="9">
    <source>
        <dbReference type="ARBA" id="ARBA00023109"/>
    </source>
</evidence>
<evidence type="ECO:0000256" key="3">
    <source>
        <dbReference type="ARBA" id="ARBA00022679"/>
    </source>
</evidence>
<dbReference type="InterPro" id="IPR036397">
    <property type="entry name" value="RNaseH_sf"/>
</dbReference>
<evidence type="ECO:0000256" key="2">
    <source>
        <dbReference type="ARBA" id="ARBA00012417"/>
    </source>
</evidence>
<comment type="similarity">
    <text evidence="1">Belongs to the DNA polymerase type-B family.</text>
</comment>
<dbReference type="GO" id="GO:0006260">
    <property type="term" value="P:DNA replication"/>
    <property type="evidence" value="ECO:0007669"/>
    <property type="project" value="UniProtKB-KW"/>
</dbReference>
<evidence type="ECO:0000256" key="4">
    <source>
        <dbReference type="ARBA" id="ARBA00022695"/>
    </source>
</evidence>
<keyword evidence="3" id="KW-0808">Transferase</keyword>